<dbReference type="CDD" id="cd00085">
    <property type="entry name" value="HNHc"/>
    <property type="match status" value="1"/>
</dbReference>
<evidence type="ECO:0000313" key="7">
    <source>
        <dbReference type="EMBL" id="AZA15974.1"/>
    </source>
</evidence>
<keyword evidence="7" id="KW-0255">Endonuclease</keyword>
<reference evidence="7" key="1">
    <citation type="submission" date="2018-07" db="EMBL/GenBank/DDBJ databases">
        <authorList>
            <person name="Somerville V."/>
        </authorList>
    </citation>
    <scope>NUCLEOTIDE SEQUENCE</scope>
    <source>
        <strain evidence="7">NWC_2_2</strain>
    </source>
</reference>
<dbReference type="GO" id="GO:0005829">
    <property type="term" value="C:cytosol"/>
    <property type="evidence" value="ECO:0007669"/>
    <property type="project" value="TreeGrafter"/>
</dbReference>
<evidence type="ECO:0000256" key="5">
    <source>
        <dbReference type="SAM" id="MobiDB-lite"/>
    </source>
</evidence>
<comment type="similarity">
    <text evidence="3">Belongs to the HNH nuclease family.</text>
</comment>
<sequence length="132" mass="15668">MSSDKKPKAWNGKQPAKEEKKSERFGTNNNEFYRSASWRSIRQQVLQRDMHLCQICKAEGRYTLGDTVHHIEPLRATGDDSYKAFSMDNLITVCRQCHNRLHREKGMKLQKKIRYIKPDDKLEVFKPNEEIW</sequence>
<protein>
    <recommendedName>
        <fullName evidence="4">Putative HNH nuclease YajD</fullName>
    </recommendedName>
</protein>
<dbReference type="InterPro" id="IPR002711">
    <property type="entry name" value="HNH"/>
</dbReference>
<evidence type="ECO:0000259" key="6">
    <source>
        <dbReference type="SMART" id="SM00507"/>
    </source>
</evidence>
<name>A0A3G6K4M5_LACDL</name>
<dbReference type="SMART" id="SM00507">
    <property type="entry name" value="HNHc"/>
    <property type="match status" value="1"/>
</dbReference>
<feature type="domain" description="HNH nuclease" evidence="6">
    <location>
        <begin position="40"/>
        <end position="99"/>
    </location>
</feature>
<evidence type="ECO:0000256" key="4">
    <source>
        <dbReference type="ARBA" id="ARBA00040194"/>
    </source>
</evidence>
<evidence type="ECO:0000256" key="3">
    <source>
        <dbReference type="ARBA" id="ARBA00038412"/>
    </source>
</evidence>
<keyword evidence="2" id="KW-0378">Hydrolase</keyword>
<dbReference type="PANTHER" id="PTHR41286:SF1">
    <property type="entry name" value="HNH NUCLEASE YAJD-RELATED"/>
    <property type="match status" value="1"/>
</dbReference>
<dbReference type="Gene3D" id="1.10.30.50">
    <property type="match status" value="1"/>
</dbReference>
<evidence type="ECO:0000256" key="2">
    <source>
        <dbReference type="ARBA" id="ARBA00022801"/>
    </source>
</evidence>
<feature type="region of interest" description="Disordered" evidence="5">
    <location>
        <begin position="1"/>
        <end position="28"/>
    </location>
</feature>
<dbReference type="GO" id="GO:0004519">
    <property type="term" value="F:endonuclease activity"/>
    <property type="evidence" value="ECO:0007669"/>
    <property type="project" value="UniProtKB-KW"/>
</dbReference>
<dbReference type="GO" id="GO:0016787">
    <property type="term" value="F:hydrolase activity"/>
    <property type="evidence" value="ECO:0007669"/>
    <property type="project" value="UniProtKB-KW"/>
</dbReference>
<feature type="compositionally biased region" description="Basic and acidic residues" evidence="5">
    <location>
        <begin position="15"/>
        <end position="24"/>
    </location>
</feature>
<dbReference type="EMBL" id="CP031023">
    <property type="protein sequence ID" value="AZA15974.1"/>
    <property type="molecule type" value="Genomic_DNA"/>
</dbReference>
<accession>A0A3G6K4M5</accession>
<dbReference type="AlphaFoldDB" id="A0A3G6K4M5"/>
<keyword evidence="1" id="KW-0540">Nuclease</keyword>
<dbReference type="PANTHER" id="PTHR41286">
    <property type="entry name" value="HNH NUCLEASE YAJD-RELATED"/>
    <property type="match status" value="1"/>
</dbReference>
<dbReference type="GO" id="GO:0008270">
    <property type="term" value="F:zinc ion binding"/>
    <property type="evidence" value="ECO:0007669"/>
    <property type="project" value="InterPro"/>
</dbReference>
<organism evidence="7">
    <name type="scientific">Lactobacillus delbrueckii subsp. lactis</name>
    <dbReference type="NCBI Taxonomy" id="29397"/>
    <lineage>
        <taxon>Bacteria</taxon>
        <taxon>Bacillati</taxon>
        <taxon>Bacillota</taxon>
        <taxon>Bacilli</taxon>
        <taxon>Lactobacillales</taxon>
        <taxon>Lactobacillaceae</taxon>
        <taxon>Lactobacillus</taxon>
    </lineage>
</organism>
<evidence type="ECO:0000256" key="1">
    <source>
        <dbReference type="ARBA" id="ARBA00022722"/>
    </source>
</evidence>
<dbReference type="RefSeq" id="WP_231532035.1">
    <property type="nucleotide sequence ID" value="NZ_JAGJAG010000001.1"/>
</dbReference>
<gene>
    <name evidence="7" type="ORF">DQL93_04995</name>
</gene>
<dbReference type="GO" id="GO:0003676">
    <property type="term" value="F:nucleic acid binding"/>
    <property type="evidence" value="ECO:0007669"/>
    <property type="project" value="InterPro"/>
</dbReference>
<proteinExistence type="inferred from homology"/>
<dbReference type="InterPro" id="IPR003615">
    <property type="entry name" value="HNH_nuc"/>
</dbReference>
<dbReference type="Pfam" id="PF01844">
    <property type="entry name" value="HNH"/>
    <property type="match status" value="1"/>
</dbReference>